<protein>
    <submittedName>
        <fullName evidence="3">Ubiquitin-conjugating enzyme E2 27 (E2 ubiquitin-conjugating enzyme 27) (Ubiquitin carrier protein 27)</fullName>
    </submittedName>
</protein>
<dbReference type="SUPFAM" id="SSF54495">
    <property type="entry name" value="UBC-like"/>
    <property type="match status" value="1"/>
</dbReference>
<comment type="caution">
    <text evidence="3">The sequence shown here is derived from an EMBL/GenBank/DDBJ whole genome shotgun (WGS) entry which is preliminary data.</text>
</comment>
<accession>A0ABP0Q3J2</accession>
<organism evidence="3 4">
    <name type="scientific">Durusdinium trenchii</name>
    <dbReference type="NCBI Taxonomy" id="1381693"/>
    <lineage>
        <taxon>Eukaryota</taxon>
        <taxon>Sar</taxon>
        <taxon>Alveolata</taxon>
        <taxon>Dinophyceae</taxon>
        <taxon>Suessiales</taxon>
        <taxon>Symbiodiniaceae</taxon>
        <taxon>Durusdinium</taxon>
    </lineage>
</organism>
<reference evidence="3 4" key="1">
    <citation type="submission" date="2024-02" db="EMBL/GenBank/DDBJ databases">
        <authorList>
            <person name="Chen Y."/>
            <person name="Shah S."/>
            <person name="Dougan E. K."/>
            <person name="Thang M."/>
            <person name="Chan C."/>
        </authorList>
    </citation>
    <scope>NUCLEOTIDE SEQUENCE [LARGE SCALE GENOMIC DNA]</scope>
</reference>
<dbReference type="SMART" id="SM00212">
    <property type="entry name" value="UBCc"/>
    <property type="match status" value="1"/>
</dbReference>
<feature type="domain" description="UBC core" evidence="2">
    <location>
        <begin position="226"/>
        <end position="377"/>
    </location>
</feature>
<gene>
    <name evidence="3" type="ORF">SCF082_LOCUS39341</name>
</gene>
<evidence type="ECO:0000259" key="2">
    <source>
        <dbReference type="PROSITE" id="PS50127"/>
    </source>
</evidence>
<dbReference type="PANTHER" id="PTHR24068">
    <property type="entry name" value="UBIQUITIN-CONJUGATING ENZYME E2"/>
    <property type="match status" value="1"/>
</dbReference>
<dbReference type="EMBL" id="CAXAMM010039002">
    <property type="protein sequence ID" value="CAK9082826.1"/>
    <property type="molecule type" value="Genomic_DNA"/>
</dbReference>
<evidence type="ECO:0000313" key="4">
    <source>
        <dbReference type="Proteomes" id="UP001642464"/>
    </source>
</evidence>
<keyword evidence="4" id="KW-1185">Reference proteome</keyword>
<dbReference type="InterPro" id="IPR000608">
    <property type="entry name" value="UBC"/>
</dbReference>
<dbReference type="Gene3D" id="3.10.110.10">
    <property type="entry name" value="Ubiquitin Conjugating Enzyme"/>
    <property type="match status" value="1"/>
</dbReference>
<dbReference type="PROSITE" id="PS50127">
    <property type="entry name" value="UBC_2"/>
    <property type="match status" value="1"/>
</dbReference>
<dbReference type="InterPro" id="IPR016135">
    <property type="entry name" value="UBQ-conjugating_enzyme/RWD"/>
</dbReference>
<dbReference type="Pfam" id="PF00179">
    <property type="entry name" value="UQ_con"/>
    <property type="match status" value="1"/>
</dbReference>
<sequence>MEGLYHGGAVAVISDQEHFSELVAAHPNLSWSSACEQLRGSQGILINVDETDGTVKLDSLVQREGQVVTIEAVQWLPFAAVVPIGNAEKLEAAFEEAREARKAREAAKAKSRGAADSSAAHVSTESFEVPQADRDWMAAGRSFPFELIVTTMTGNEARVQVTSLAERLEAVREKVARKFGKVAGNVKLTHNGCVLPHFGKLEKLADELAVDPSLQVVFVKRQMNPQVVKRLRKEQRDFDLAGWNFDLAPVEDEDIEPLSDTWSATFQGPMGTPYENGLFRLKIRIPEDYPFRPPRINFETKVWCPHVNPRHGSIELDLLSDHWSPALSLAKVIASIIGLLEAPSDGGCENSDAMMQLRESWDAFNQKAREWTRMYAS</sequence>
<dbReference type="Proteomes" id="UP001642464">
    <property type="component" value="Unassembled WGS sequence"/>
</dbReference>
<proteinExistence type="predicted"/>
<evidence type="ECO:0000256" key="1">
    <source>
        <dbReference type="SAM" id="MobiDB-lite"/>
    </source>
</evidence>
<feature type="region of interest" description="Disordered" evidence="1">
    <location>
        <begin position="105"/>
        <end position="125"/>
    </location>
</feature>
<evidence type="ECO:0000313" key="3">
    <source>
        <dbReference type="EMBL" id="CAK9082826.1"/>
    </source>
</evidence>
<name>A0ABP0Q3J2_9DINO</name>